<dbReference type="AlphaFoldDB" id="A0A1F7FCG6"/>
<keyword evidence="1 4" id="KW-0663">Pyridoxal phosphate</keyword>
<gene>
    <name evidence="6" type="ORF">A2519_18370</name>
</gene>
<comment type="caution">
    <text evidence="6">The sequence shown here is derived from an EMBL/GenBank/DDBJ whole genome shotgun (WGS) entry which is preliminary data.</text>
</comment>
<sequence length="374" mass="41500">MAVSKVSFYGHVRQYTNIKSEIDANIQKVLMSGEYVTGPMLKQFEAELAKYAGTKYAIGVANGTDALWLAMMALGLKAGDEIITNANTFFATAEAGWITGCKVVLVDCDEKTRCIDIAKLKAAITPKTKAIVPVHLYGQCAPMREIRKIADEHKLFVIEDNAQAIDAHGDNFKIGELSDAVCTSFIIQKNLGTFGDSGAVYTNNPDIDAKIRKLRNHGSAKRNCHSFGFNSRLDDLHAGILSAKLKHITAWTDTRRAKAKRYTEGLKGVDFITLPTELPGYRHVYHLYVVETKDTADRDKLLKHLNDHGVDAKTHYSIAIHQQEGYPWGKDAEIRGTLANVEKNAASCVSLPLYPEITDEEVDYTIQMVKSYKK</sequence>
<dbReference type="GO" id="GO:0000271">
    <property type="term" value="P:polysaccharide biosynthetic process"/>
    <property type="evidence" value="ECO:0007669"/>
    <property type="project" value="TreeGrafter"/>
</dbReference>
<feature type="active site" description="Proton acceptor" evidence="3">
    <location>
        <position position="189"/>
    </location>
</feature>
<evidence type="ECO:0000256" key="5">
    <source>
        <dbReference type="RuleBase" id="RU004508"/>
    </source>
</evidence>
<dbReference type="Proteomes" id="UP000179243">
    <property type="component" value="Unassembled WGS sequence"/>
</dbReference>
<protein>
    <recommendedName>
        <fullName evidence="8">Erythromycin biosynthesis sensory transduction protein eryC1</fullName>
    </recommendedName>
</protein>
<name>A0A1F7FCG6_UNCRA</name>
<accession>A0A1F7FCG6</accession>
<comment type="similarity">
    <text evidence="2 5">Belongs to the DegT/DnrJ/EryC1 family.</text>
</comment>
<dbReference type="InterPro" id="IPR015424">
    <property type="entry name" value="PyrdxlP-dep_Trfase"/>
</dbReference>
<dbReference type="CDD" id="cd00616">
    <property type="entry name" value="AHBA_syn"/>
    <property type="match status" value="1"/>
</dbReference>
<dbReference type="InterPro" id="IPR000653">
    <property type="entry name" value="DegT/StrS_aminotransferase"/>
</dbReference>
<dbReference type="Gene3D" id="3.90.1150.10">
    <property type="entry name" value="Aspartate Aminotransferase, domain 1"/>
    <property type="match status" value="1"/>
</dbReference>
<dbReference type="Gene3D" id="3.40.640.10">
    <property type="entry name" value="Type I PLP-dependent aspartate aminotransferase-like (Major domain)"/>
    <property type="match status" value="1"/>
</dbReference>
<reference evidence="6 7" key="1">
    <citation type="journal article" date="2016" name="Nat. Commun.">
        <title>Thousands of microbial genomes shed light on interconnected biogeochemical processes in an aquifer system.</title>
        <authorList>
            <person name="Anantharaman K."/>
            <person name="Brown C.T."/>
            <person name="Hug L.A."/>
            <person name="Sharon I."/>
            <person name="Castelle C.J."/>
            <person name="Probst A.J."/>
            <person name="Thomas B.C."/>
            <person name="Singh A."/>
            <person name="Wilkins M.J."/>
            <person name="Karaoz U."/>
            <person name="Brodie E.L."/>
            <person name="Williams K.H."/>
            <person name="Hubbard S.S."/>
            <person name="Banfield J.F."/>
        </authorList>
    </citation>
    <scope>NUCLEOTIDE SEQUENCE [LARGE SCALE GENOMIC DNA]</scope>
</reference>
<dbReference type="Pfam" id="PF01041">
    <property type="entry name" value="DegT_DnrJ_EryC1"/>
    <property type="match status" value="1"/>
</dbReference>
<evidence type="ECO:0000256" key="2">
    <source>
        <dbReference type="ARBA" id="ARBA00037999"/>
    </source>
</evidence>
<proteinExistence type="inferred from homology"/>
<evidence type="ECO:0000256" key="4">
    <source>
        <dbReference type="PIRSR" id="PIRSR000390-2"/>
    </source>
</evidence>
<dbReference type="InterPro" id="IPR015421">
    <property type="entry name" value="PyrdxlP-dep_Trfase_major"/>
</dbReference>
<dbReference type="SUPFAM" id="SSF53383">
    <property type="entry name" value="PLP-dependent transferases"/>
    <property type="match status" value="1"/>
</dbReference>
<dbReference type="GO" id="GO:0008483">
    <property type="term" value="F:transaminase activity"/>
    <property type="evidence" value="ECO:0007669"/>
    <property type="project" value="TreeGrafter"/>
</dbReference>
<evidence type="ECO:0008006" key="8">
    <source>
        <dbReference type="Google" id="ProtNLM"/>
    </source>
</evidence>
<evidence type="ECO:0000313" key="7">
    <source>
        <dbReference type="Proteomes" id="UP000179243"/>
    </source>
</evidence>
<evidence type="ECO:0000256" key="1">
    <source>
        <dbReference type="ARBA" id="ARBA00022898"/>
    </source>
</evidence>
<organism evidence="6 7">
    <name type="scientific">Candidatus Raymondbacteria bacterium RIFOXYD12_FULL_49_13</name>
    <dbReference type="NCBI Taxonomy" id="1817890"/>
    <lineage>
        <taxon>Bacteria</taxon>
        <taxon>Raymondiibacteriota</taxon>
    </lineage>
</organism>
<dbReference type="PIRSF" id="PIRSF000390">
    <property type="entry name" value="PLP_StrS"/>
    <property type="match status" value="1"/>
</dbReference>
<dbReference type="EMBL" id="MFYX01000073">
    <property type="protein sequence ID" value="OGK04374.1"/>
    <property type="molecule type" value="Genomic_DNA"/>
</dbReference>
<evidence type="ECO:0000256" key="3">
    <source>
        <dbReference type="PIRSR" id="PIRSR000390-1"/>
    </source>
</evidence>
<dbReference type="PANTHER" id="PTHR30244">
    <property type="entry name" value="TRANSAMINASE"/>
    <property type="match status" value="1"/>
</dbReference>
<dbReference type="PANTHER" id="PTHR30244:SF36">
    <property type="entry name" value="3-OXO-GLUCOSE-6-PHOSPHATE:GLUTAMATE AMINOTRANSFERASE"/>
    <property type="match status" value="1"/>
</dbReference>
<dbReference type="GO" id="GO:0030170">
    <property type="term" value="F:pyridoxal phosphate binding"/>
    <property type="evidence" value="ECO:0007669"/>
    <property type="project" value="TreeGrafter"/>
</dbReference>
<feature type="modified residue" description="N6-(pyridoxal phosphate)lysine" evidence="4">
    <location>
        <position position="189"/>
    </location>
</feature>
<evidence type="ECO:0000313" key="6">
    <source>
        <dbReference type="EMBL" id="OGK04374.1"/>
    </source>
</evidence>
<dbReference type="InterPro" id="IPR015422">
    <property type="entry name" value="PyrdxlP-dep_Trfase_small"/>
</dbReference>